<dbReference type="AlphaFoldDB" id="A0A2U3QLB6"/>
<gene>
    <name evidence="1" type="ORF">NBG4_980003</name>
</gene>
<accession>A0A2U3QLB6</accession>
<keyword evidence="2" id="KW-1185">Reference proteome</keyword>
<reference evidence="2" key="1">
    <citation type="submission" date="2018-03" db="EMBL/GenBank/DDBJ databases">
        <authorList>
            <person name="Zecchin S."/>
        </authorList>
    </citation>
    <scope>NUCLEOTIDE SEQUENCE [LARGE SCALE GENOMIC DNA]</scope>
</reference>
<proteinExistence type="predicted"/>
<organism evidence="1 2">
    <name type="scientific">Candidatus Sulfobium mesophilum</name>
    <dbReference type="NCBI Taxonomy" id="2016548"/>
    <lineage>
        <taxon>Bacteria</taxon>
        <taxon>Pseudomonadati</taxon>
        <taxon>Nitrospirota</taxon>
        <taxon>Nitrospiria</taxon>
        <taxon>Nitrospirales</taxon>
        <taxon>Nitrospiraceae</taxon>
        <taxon>Candidatus Sulfobium</taxon>
    </lineage>
</organism>
<evidence type="ECO:0000313" key="2">
    <source>
        <dbReference type="Proteomes" id="UP000245125"/>
    </source>
</evidence>
<protein>
    <submittedName>
        <fullName evidence="1">Uncharacterized protein</fullName>
    </submittedName>
</protein>
<evidence type="ECO:0000313" key="1">
    <source>
        <dbReference type="EMBL" id="SPQ02187.1"/>
    </source>
</evidence>
<name>A0A2U3QLB6_9BACT</name>
<sequence>MSTLDNLYNALTRRIQIANKDITRDIIEDWVGHDGDQARQIAFMSEALGELQSGEYTPEEMVVDMLQLAHPDN</sequence>
<dbReference type="Proteomes" id="UP000245125">
    <property type="component" value="Unassembled WGS sequence"/>
</dbReference>
<dbReference type="EMBL" id="OUUY01000150">
    <property type="protein sequence ID" value="SPQ02187.1"/>
    <property type="molecule type" value="Genomic_DNA"/>
</dbReference>